<dbReference type="RefSeq" id="WP_203900541.1">
    <property type="nucleotide sequence ID" value="NZ_BOPF01000013.1"/>
</dbReference>
<dbReference type="GO" id="GO:0008235">
    <property type="term" value="F:metalloexopeptidase activity"/>
    <property type="evidence" value="ECO:0007669"/>
    <property type="project" value="InterPro"/>
</dbReference>
<dbReference type="GO" id="GO:0006508">
    <property type="term" value="P:proteolysis"/>
    <property type="evidence" value="ECO:0007669"/>
    <property type="project" value="InterPro"/>
</dbReference>
<evidence type="ECO:0000313" key="2">
    <source>
        <dbReference type="EMBL" id="GIJ47022.1"/>
    </source>
</evidence>
<dbReference type="PANTHER" id="PTHR12147:SF26">
    <property type="entry name" value="PEPTIDASE M28 DOMAIN-CONTAINING PROTEIN"/>
    <property type="match status" value="1"/>
</dbReference>
<dbReference type="Pfam" id="PF04389">
    <property type="entry name" value="Peptidase_M28"/>
    <property type="match status" value="1"/>
</dbReference>
<sequence length="285" mass="29937">MLTASALERHIGLLTEFGPRHGSNPPAVDAALRYITDELTSYGLTVAVQRWGPEPFEINLTAAIGAGRAPAIELGAHWDTVAESPGADDNASGVAGVLVAARTLTAAVASGGWRPARPVRFCLYGGEEDGFLGSAAHVRRSAGVIHGAFVLEMIGYRDNTTGSQRLPPGASLVLPDVPRTADFVAVLADPASAALAEAVARNAEDDLSVRAVVVPPLLRPVVNRSDHVPYWRAGLPAVTVTDTAEYRNPHYHRVTDTLGTLDLDFAAAVTRAVTAAVVEVTSRLL</sequence>
<dbReference type="AlphaFoldDB" id="A0A8J4DS88"/>
<accession>A0A8J4DS88</accession>
<proteinExistence type="predicted"/>
<comment type="caution">
    <text evidence="2">The sequence shown here is derived from an EMBL/GenBank/DDBJ whole genome shotgun (WGS) entry which is preliminary data.</text>
</comment>
<name>A0A8J4DS88_9ACTN</name>
<keyword evidence="3" id="KW-1185">Reference proteome</keyword>
<feature type="domain" description="Peptidase M28" evidence="1">
    <location>
        <begin position="60"/>
        <end position="276"/>
    </location>
</feature>
<evidence type="ECO:0000313" key="3">
    <source>
        <dbReference type="Proteomes" id="UP000619260"/>
    </source>
</evidence>
<dbReference type="Proteomes" id="UP000619260">
    <property type="component" value="Unassembled WGS sequence"/>
</dbReference>
<reference evidence="2" key="1">
    <citation type="submission" date="2021-01" db="EMBL/GenBank/DDBJ databases">
        <title>Whole genome shotgun sequence of Virgisporangium aliadipatigenens NBRC 105644.</title>
        <authorList>
            <person name="Komaki H."/>
            <person name="Tamura T."/>
        </authorList>
    </citation>
    <scope>NUCLEOTIDE SEQUENCE</scope>
    <source>
        <strain evidence="2">NBRC 105644</strain>
    </source>
</reference>
<dbReference type="SUPFAM" id="SSF53187">
    <property type="entry name" value="Zn-dependent exopeptidases"/>
    <property type="match status" value="1"/>
</dbReference>
<dbReference type="PANTHER" id="PTHR12147">
    <property type="entry name" value="METALLOPEPTIDASE M28 FAMILY MEMBER"/>
    <property type="match status" value="1"/>
</dbReference>
<organism evidence="2 3">
    <name type="scientific">Virgisporangium aliadipatigenens</name>
    <dbReference type="NCBI Taxonomy" id="741659"/>
    <lineage>
        <taxon>Bacteria</taxon>
        <taxon>Bacillati</taxon>
        <taxon>Actinomycetota</taxon>
        <taxon>Actinomycetes</taxon>
        <taxon>Micromonosporales</taxon>
        <taxon>Micromonosporaceae</taxon>
        <taxon>Virgisporangium</taxon>
    </lineage>
</organism>
<dbReference type="Gene3D" id="3.40.630.10">
    <property type="entry name" value="Zn peptidases"/>
    <property type="match status" value="1"/>
</dbReference>
<gene>
    <name evidence="2" type="primary">yfbL</name>
    <name evidence="2" type="ORF">Val02_39080</name>
</gene>
<dbReference type="EMBL" id="BOPF01000013">
    <property type="protein sequence ID" value="GIJ47022.1"/>
    <property type="molecule type" value="Genomic_DNA"/>
</dbReference>
<dbReference type="InterPro" id="IPR007484">
    <property type="entry name" value="Peptidase_M28"/>
</dbReference>
<dbReference type="InterPro" id="IPR045175">
    <property type="entry name" value="M28_fam"/>
</dbReference>
<protein>
    <recommendedName>
        <fullName evidence="1">Peptidase M28 domain-containing protein</fullName>
    </recommendedName>
</protein>
<evidence type="ECO:0000259" key="1">
    <source>
        <dbReference type="Pfam" id="PF04389"/>
    </source>
</evidence>